<sequence length="408" mass="45387">MKIVYFYQYFCTPKGSWSTRVYDFAKYWISQGHEVTVVTSIYSKSDLKATRFIEDQNIEGIHVKVINIDIDNKQSLPKRILTFIQYTLVSSWYALTLPADVVIASSGPISVGFTGLLARHIRNKKMVFEVRDIWPDALIELGVFNNKIAQKVAYALERACYRSADLIVALSPGMKANIERRFNLDTVISVTNGANLDLFATPANTSKLPAIFRENKVAIYTGNIGKTNNSELLYSASQILKAKNNKSIKIVLVGDGQLKTELKNRAQQEGLDNFVILDLMPKIELVALLQNALVSLIPLASAPLLDTSSPNKLFESLAAGVPVVQTTQGWIKDFLDQNNCGFTVKPDNPEELADLLIYLDENQSVLNQQGTNALNTAQLFFGKDYLAKKMLNGLMGIASHKEKLVTVK</sequence>
<evidence type="ECO:0000259" key="1">
    <source>
        <dbReference type="Pfam" id="PF00534"/>
    </source>
</evidence>
<proteinExistence type="predicted"/>
<dbReference type="CDD" id="cd03794">
    <property type="entry name" value="GT4_WbuB-like"/>
    <property type="match status" value="1"/>
</dbReference>
<evidence type="ECO:0000313" key="3">
    <source>
        <dbReference type="EMBL" id="SMO36185.1"/>
    </source>
</evidence>
<dbReference type="InterPro" id="IPR001296">
    <property type="entry name" value="Glyco_trans_1"/>
</dbReference>
<keyword evidence="3" id="KW-0808">Transferase</keyword>
<keyword evidence="4" id="KW-1185">Reference proteome</keyword>
<gene>
    <name evidence="3" type="ORF">SAMN06265350_101272</name>
</gene>
<protein>
    <submittedName>
        <fullName evidence="3">Glycosyltransferase involved in cell wall bisynthesis</fullName>
    </submittedName>
</protein>
<dbReference type="Pfam" id="PF13439">
    <property type="entry name" value="Glyco_transf_4"/>
    <property type="match status" value="1"/>
</dbReference>
<name>A0A521AN10_9SPHI</name>
<dbReference type="EMBL" id="FXSZ01000001">
    <property type="protein sequence ID" value="SMO36185.1"/>
    <property type="molecule type" value="Genomic_DNA"/>
</dbReference>
<dbReference type="OrthoDB" id="9811902at2"/>
<organism evidence="3 4">
    <name type="scientific">Solitalea koreensis</name>
    <dbReference type="NCBI Taxonomy" id="543615"/>
    <lineage>
        <taxon>Bacteria</taxon>
        <taxon>Pseudomonadati</taxon>
        <taxon>Bacteroidota</taxon>
        <taxon>Sphingobacteriia</taxon>
        <taxon>Sphingobacteriales</taxon>
        <taxon>Sphingobacteriaceae</taxon>
        <taxon>Solitalea</taxon>
    </lineage>
</organism>
<feature type="domain" description="Glycosyltransferase subfamily 4-like N-terminal" evidence="2">
    <location>
        <begin position="19"/>
        <end position="197"/>
    </location>
</feature>
<dbReference type="SUPFAM" id="SSF53756">
    <property type="entry name" value="UDP-Glycosyltransferase/glycogen phosphorylase"/>
    <property type="match status" value="1"/>
</dbReference>
<feature type="domain" description="Glycosyl transferase family 1" evidence="1">
    <location>
        <begin position="211"/>
        <end position="373"/>
    </location>
</feature>
<dbReference type="PANTHER" id="PTHR45947:SF3">
    <property type="entry name" value="SULFOQUINOVOSYL TRANSFERASE SQD2"/>
    <property type="match status" value="1"/>
</dbReference>
<dbReference type="AlphaFoldDB" id="A0A521AN10"/>
<dbReference type="InterPro" id="IPR050194">
    <property type="entry name" value="Glycosyltransferase_grp1"/>
</dbReference>
<dbReference type="InterPro" id="IPR028098">
    <property type="entry name" value="Glyco_trans_4-like_N"/>
</dbReference>
<evidence type="ECO:0000259" key="2">
    <source>
        <dbReference type="Pfam" id="PF13439"/>
    </source>
</evidence>
<dbReference type="RefSeq" id="WP_142600812.1">
    <property type="nucleotide sequence ID" value="NZ_FXSZ01000001.1"/>
</dbReference>
<dbReference type="Proteomes" id="UP000315971">
    <property type="component" value="Unassembled WGS sequence"/>
</dbReference>
<accession>A0A521AN10</accession>
<dbReference type="Gene3D" id="3.40.50.2000">
    <property type="entry name" value="Glycogen Phosphorylase B"/>
    <property type="match status" value="2"/>
</dbReference>
<dbReference type="PANTHER" id="PTHR45947">
    <property type="entry name" value="SULFOQUINOVOSYL TRANSFERASE SQD2"/>
    <property type="match status" value="1"/>
</dbReference>
<reference evidence="3 4" key="1">
    <citation type="submission" date="2017-05" db="EMBL/GenBank/DDBJ databases">
        <authorList>
            <person name="Varghese N."/>
            <person name="Submissions S."/>
        </authorList>
    </citation>
    <scope>NUCLEOTIDE SEQUENCE [LARGE SCALE GENOMIC DNA]</scope>
    <source>
        <strain evidence="3 4">DSM 21342</strain>
    </source>
</reference>
<evidence type="ECO:0000313" key="4">
    <source>
        <dbReference type="Proteomes" id="UP000315971"/>
    </source>
</evidence>
<dbReference type="GO" id="GO:0016758">
    <property type="term" value="F:hexosyltransferase activity"/>
    <property type="evidence" value="ECO:0007669"/>
    <property type="project" value="TreeGrafter"/>
</dbReference>
<dbReference type="Pfam" id="PF00534">
    <property type="entry name" value="Glycos_transf_1"/>
    <property type="match status" value="1"/>
</dbReference>